<dbReference type="InterPro" id="IPR000488">
    <property type="entry name" value="Death_dom"/>
</dbReference>
<gene>
    <name evidence="3" type="ORF">MELIAE_LOCUS12766</name>
</gene>
<reference evidence="3" key="1">
    <citation type="submission" date="2021-12" db="EMBL/GenBank/DDBJ databases">
        <authorList>
            <person name="King R."/>
        </authorList>
    </citation>
    <scope>NUCLEOTIDE SEQUENCE</scope>
</reference>
<proteinExistence type="predicted"/>
<evidence type="ECO:0000313" key="3">
    <source>
        <dbReference type="EMBL" id="CAH0564152.1"/>
    </source>
</evidence>
<protein>
    <recommendedName>
        <fullName evidence="2">Death domain-containing protein</fullName>
    </recommendedName>
</protein>
<feature type="domain" description="Death" evidence="2">
    <location>
        <begin position="53"/>
        <end position="109"/>
    </location>
</feature>
<dbReference type="OrthoDB" id="6066069at2759"/>
<dbReference type="PROSITE" id="PS50017">
    <property type="entry name" value="DEATH_DOMAIN"/>
    <property type="match status" value="1"/>
</dbReference>
<feature type="transmembrane region" description="Helical" evidence="1">
    <location>
        <begin position="161"/>
        <end position="186"/>
    </location>
</feature>
<keyword evidence="1" id="KW-0472">Membrane</keyword>
<dbReference type="Proteomes" id="UP001154078">
    <property type="component" value="Chromosome 9"/>
</dbReference>
<dbReference type="SUPFAM" id="SSF47986">
    <property type="entry name" value="DEATH domain"/>
    <property type="match status" value="1"/>
</dbReference>
<keyword evidence="1" id="KW-0812">Transmembrane</keyword>
<sequence length="234" mass="27402">MSKYLIFFLVIGVYTTIDLNESELIYLANHLSIEECRKLVAYAHYKSFDLPNELDQAEHKLSLGTSCIDLLNHWNSAKGEGKGETHEVLEHRLRQMNKKDLADWLGKTVFRQLGPDMERELKYGFKELLNDTTTIRYAKGPTFMPVIDDTPPTTWLPIDSILYAIIVILLVIFIIVCFQACYVVWYKCLERRRKGKNRMYRRVSNDVSESEDEEDDKFDIRNHEKSKKIKENSV</sequence>
<keyword evidence="1" id="KW-1133">Transmembrane helix</keyword>
<organism evidence="3 4">
    <name type="scientific">Brassicogethes aeneus</name>
    <name type="common">Rape pollen beetle</name>
    <name type="synonym">Meligethes aeneus</name>
    <dbReference type="NCBI Taxonomy" id="1431903"/>
    <lineage>
        <taxon>Eukaryota</taxon>
        <taxon>Metazoa</taxon>
        <taxon>Ecdysozoa</taxon>
        <taxon>Arthropoda</taxon>
        <taxon>Hexapoda</taxon>
        <taxon>Insecta</taxon>
        <taxon>Pterygota</taxon>
        <taxon>Neoptera</taxon>
        <taxon>Endopterygota</taxon>
        <taxon>Coleoptera</taxon>
        <taxon>Polyphaga</taxon>
        <taxon>Cucujiformia</taxon>
        <taxon>Nitidulidae</taxon>
        <taxon>Meligethinae</taxon>
        <taxon>Brassicogethes</taxon>
    </lineage>
</organism>
<dbReference type="EMBL" id="OV121140">
    <property type="protein sequence ID" value="CAH0564152.1"/>
    <property type="molecule type" value="Genomic_DNA"/>
</dbReference>
<name>A0A9P0BI87_BRAAE</name>
<dbReference type="GO" id="GO:0007165">
    <property type="term" value="P:signal transduction"/>
    <property type="evidence" value="ECO:0007669"/>
    <property type="project" value="InterPro"/>
</dbReference>
<dbReference type="InterPro" id="IPR011029">
    <property type="entry name" value="DEATH-like_dom_sf"/>
</dbReference>
<evidence type="ECO:0000256" key="1">
    <source>
        <dbReference type="SAM" id="Phobius"/>
    </source>
</evidence>
<evidence type="ECO:0000313" key="4">
    <source>
        <dbReference type="Proteomes" id="UP001154078"/>
    </source>
</evidence>
<evidence type="ECO:0000259" key="2">
    <source>
        <dbReference type="PROSITE" id="PS50017"/>
    </source>
</evidence>
<accession>A0A9P0BI87</accession>
<dbReference type="AlphaFoldDB" id="A0A9P0BI87"/>
<dbReference type="Gene3D" id="1.10.533.10">
    <property type="entry name" value="Death Domain, Fas"/>
    <property type="match status" value="1"/>
</dbReference>
<keyword evidence="4" id="KW-1185">Reference proteome</keyword>